<dbReference type="EMBL" id="CAUOFW020000837">
    <property type="protein sequence ID" value="CAK9137805.1"/>
    <property type="molecule type" value="Genomic_DNA"/>
</dbReference>
<evidence type="ECO:0000256" key="3">
    <source>
        <dbReference type="ARBA" id="ARBA00022692"/>
    </source>
</evidence>
<gene>
    <name evidence="8" type="ORF">ILEXP_LOCUS4843</name>
</gene>
<feature type="transmembrane region" description="Helical" evidence="6">
    <location>
        <begin position="205"/>
        <end position="226"/>
    </location>
</feature>
<keyword evidence="3 6" id="KW-0812">Transmembrane</keyword>
<dbReference type="Proteomes" id="UP001642360">
    <property type="component" value="Unassembled WGS sequence"/>
</dbReference>
<dbReference type="InterPro" id="IPR037185">
    <property type="entry name" value="EmrE-like"/>
</dbReference>
<protein>
    <recommendedName>
        <fullName evidence="6">WAT1-related protein</fullName>
    </recommendedName>
</protein>
<evidence type="ECO:0000256" key="1">
    <source>
        <dbReference type="ARBA" id="ARBA00004141"/>
    </source>
</evidence>
<keyword evidence="9" id="KW-1185">Reference proteome</keyword>
<dbReference type="GO" id="GO:0016020">
    <property type="term" value="C:membrane"/>
    <property type="evidence" value="ECO:0007669"/>
    <property type="project" value="UniProtKB-SubCell"/>
</dbReference>
<feature type="transmembrane region" description="Helical" evidence="6">
    <location>
        <begin position="241"/>
        <end position="262"/>
    </location>
</feature>
<keyword evidence="5 6" id="KW-0472">Membrane</keyword>
<evidence type="ECO:0000256" key="2">
    <source>
        <dbReference type="ARBA" id="ARBA00007635"/>
    </source>
</evidence>
<dbReference type="SUPFAM" id="SSF103481">
    <property type="entry name" value="Multidrug resistance efflux transporter EmrE"/>
    <property type="match status" value="1"/>
</dbReference>
<dbReference type="PANTHER" id="PTHR31218">
    <property type="entry name" value="WAT1-RELATED PROTEIN"/>
    <property type="match status" value="1"/>
</dbReference>
<feature type="transmembrane region" description="Helical" evidence="6">
    <location>
        <begin position="293"/>
        <end position="314"/>
    </location>
</feature>
<evidence type="ECO:0000259" key="7">
    <source>
        <dbReference type="Pfam" id="PF00892"/>
    </source>
</evidence>
<dbReference type="InterPro" id="IPR000620">
    <property type="entry name" value="EamA_dom"/>
</dbReference>
<comment type="caution">
    <text evidence="8">The sequence shown here is derived from an EMBL/GenBank/DDBJ whole genome shotgun (WGS) entry which is preliminary data.</text>
</comment>
<dbReference type="Pfam" id="PF00892">
    <property type="entry name" value="EamA"/>
    <property type="match status" value="1"/>
</dbReference>
<comment type="similarity">
    <text evidence="2 6">Belongs to the drug/metabolite transporter (DMT) superfamily. Plant drug/metabolite exporter (P-DME) (TC 2.A.7.4) family.</text>
</comment>
<comment type="subcellular location">
    <subcellularLocation>
        <location evidence="1 6">Membrane</location>
        <topology evidence="1 6">Multi-pass membrane protein</topology>
    </subcellularLocation>
</comment>
<proteinExistence type="inferred from homology"/>
<feature type="transmembrane region" description="Helical" evidence="6">
    <location>
        <begin position="69"/>
        <end position="89"/>
    </location>
</feature>
<reference evidence="8 9" key="1">
    <citation type="submission" date="2024-02" db="EMBL/GenBank/DDBJ databases">
        <authorList>
            <person name="Vignale AGUSTIN F."/>
            <person name="Sosa J E."/>
            <person name="Modenutti C."/>
        </authorList>
    </citation>
    <scope>NUCLEOTIDE SEQUENCE [LARGE SCALE GENOMIC DNA]</scope>
</reference>
<sequence length="348" mass="38082">MWNTGMIAILVAIECVEVGLNTLTKAATRQGMSEFVFIVYSNAMALLFLLPSTLVFHRVWPCPQLTFSIVCRIFLLGLLSVQVCTYIGIGYSSPTLASAMIDLTPAFTFILAIITRMEKVELKVLSSQVKSIGTIVLIVGALIVTLYKGPSIIFSQSSSKLIYDPLASPHSNWIFGGILCAAASFFLALLFIVQGRIIRDYPAEFMVTLICCAFVTLQSAIVALVAERDPNAWKLKPDLKLATICYSAILVVSLRSVVMTWALRKKGPVFVTMFKPLDMVIAVVMGITFLGDALYIGSVIGAAIIALGFYSVMWGKAEEEKDIKDHSICSFDASSERVPLLQNRSIHV</sequence>
<name>A0ABC8R2K4_9AQUA</name>
<dbReference type="AlphaFoldDB" id="A0ABC8R2K4"/>
<feature type="transmembrane region" description="Helical" evidence="6">
    <location>
        <begin position="269"/>
        <end position="287"/>
    </location>
</feature>
<keyword evidence="4 6" id="KW-1133">Transmembrane helix</keyword>
<evidence type="ECO:0000256" key="4">
    <source>
        <dbReference type="ARBA" id="ARBA00022989"/>
    </source>
</evidence>
<feature type="domain" description="EamA" evidence="7">
    <location>
        <begin position="175"/>
        <end position="312"/>
    </location>
</feature>
<evidence type="ECO:0000313" key="8">
    <source>
        <dbReference type="EMBL" id="CAK9137805.1"/>
    </source>
</evidence>
<evidence type="ECO:0000313" key="9">
    <source>
        <dbReference type="Proteomes" id="UP001642360"/>
    </source>
</evidence>
<organism evidence="8 9">
    <name type="scientific">Ilex paraguariensis</name>
    <name type="common">yerba mate</name>
    <dbReference type="NCBI Taxonomy" id="185542"/>
    <lineage>
        <taxon>Eukaryota</taxon>
        <taxon>Viridiplantae</taxon>
        <taxon>Streptophyta</taxon>
        <taxon>Embryophyta</taxon>
        <taxon>Tracheophyta</taxon>
        <taxon>Spermatophyta</taxon>
        <taxon>Magnoliopsida</taxon>
        <taxon>eudicotyledons</taxon>
        <taxon>Gunneridae</taxon>
        <taxon>Pentapetalae</taxon>
        <taxon>asterids</taxon>
        <taxon>campanulids</taxon>
        <taxon>Aquifoliales</taxon>
        <taxon>Aquifoliaceae</taxon>
        <taxon>Ilex</taxon>
    </lineage>
</organism>
<feature type="transmembrane region" description="Helical" evidence="6">
    <location>
        <begin position="95"/>
        <end position="114"/>
    </location>
</feature>
<dbReference type="InterPro" id="IPR030184">
    <property type="entry name" value="WAT1-related"/>
</dbReference>
<feature type="transmembrane region" description="Helical" evidence="6">
    <location>
        <begin position="135"/>
        <end position="153"/>
    </location>
</feature>
<feature type="transmembrane region" description="Helical" evidence="6">
    <location>
        <begin position="173"/>
        <end position="193"/>
    </location>
</feature>
<evidence type="ECO:0000256" key="6">
    <source>
        <dbReference type="RuleBase" id="RU363077"/>
    </source>
</evidence>
<feature type="transmembrane region" description="Helical" evidence="6">
    <location>
        <begin position="35"/>
        <end position="57"/>
    </location>
</feature>
<accession>A0ABC8R2K4</accession>
<evidence type="ECO:0000256" key="5">
    <source>
        <dbReference type="ARBA" id="ARBA00023136"/>
    </source>
</evidence>